<gene>
    <name evidence="2" type="ORF">BN1723_004513</name>
</gene>
<feature type="compositionally biased region" description="Basic and acidic residues" evidence="1">
    <location>
        <begin position="228"/>
        <end position="238"/>
    </location>
</feature>
<proteinExistence type="predicted"/>
<feature type="compositionally biased region" description="Basic and acidic residues" evidence="1">
    <location>
        <begin position="356"/>
        <end position="375"/>
    </location>
</feature>
<feature type="compositionally biased region" description="Basic and acidic residues" evidence="1">
    <location>
        <begin position="421"/>
        <end position="435"/>
    </location>
</feature>
<sequence>QLLLPTPLVIQQFKRLGEWQIDVRPLNLTRKFLQLYFLDPNSVISLAQITASFLQLGHHVSNLNLEGLELRLSRQILFLQLQVFLRRYNMRRVSNDGANELFFVMPNDDILTDDYLAEVLAKEAADCSLRYSSVGLEAFRAEKKPANKLKPNKRFLQHIIKDTYRHNANLLAKETAESQARLKALEKTEERQKRKSAAPQDVRRRQMGDILSILGGRKADTKAVSSRRSTDTTSKRDSTSTSSRRSHQDGRSASPDQDDSKRRRRQDEREPDVERESQRKRSSHRRQRSLSPEDRSSRRRHRSRTPLNEGGADSKARRSDKGRSRTQTAEDRISKHHRTSRDKSPAHGNARNPGSKSDRASERPERERRHGEGRLKSQSSRSDLKDEALSDSDPLDDIVGPAPPPPIRTRGRGFQTGSSAMDKHFDASYDPKADVEMDETTGNWEEAVETFRDRQKWQQSQEQRLRAAGFGDEEINKWKRGGERNEADVKWTKAGEKREWDRGKDGELKGLFSEDN</sequence>
<dbReference type="PANTHER" id="PTHR40132">
    <property type="entry name" value="PRE-MRNA-SPLICING FACTOR 38B"/>
    <property type="match status" value="1"/>
</dbReference>
<organism evidence="2 3">
    <name type="scientific">Verticillium longisporum</name>
    <name type="common">Verticillium dahliae var. longisporum</name>
    <dbReference type="NCBI Taxonomy" id="100787"/>
    <lineage>
        <taxon>Eukaryota</taxon>
        <taxon>Fungi</taxon>
        <taxon>Dikarya</taxon>
        <taxon>Ascomycota</taxon>
        <taxon>Pezizomycotina</taxon>
        <taxon>Sordariomycetes</taxon>
        <taxon>Hypocreomycetidae</taxon>
        <taxon>Glomerellales</taxon>
        <taxon>Plectosphaerellaceae</taxon>
        <taxon>Verticillium</taxon>
    </lineage>
</organism>
<reference evidence="3" key="1">
    <citation type="submission" date="2015-05" db="EMBL/GenBank/DDBJ databases">
        <authorList>
            <person name="Fogelqvist Johan"/>
        </authorList>
    </citation>
    <scope>NUCLEOTIDE SEQUENCE [LARGE SCALE GENOMIC DNA]</scope>
</reference>
<protein>
    <submittedName>
        <fullName evidence="2">Uncharacterized protein</fullName>
    </submittedName>
</protein>
<dbReference type="AlphaFoldDB" id="A0A0G4MYM6"/>
<accession>A0A0G4MYM6</accession>
<feature type="region of interest" description="Disordered" evidence="1">
    <location>
        <begin position="185"/>
        <end position="440"/>
    </location>
</feature>
<name>A0A0G4MYM6_VERLO</name>
<dbReference type="EMBL" id="CVQI01031719">
    <property type="protein sequence ID" value="CRK39239.1"/>
    <property type="molecule type" value="Genomic_DNA"/>
</dbReference>
<evidence type="ECO:0000256" key="1">
    <source>
        <dbReference type="SAM" id="MobiDB-lite"/>
    </source>
</evidence>
<dbReference type="Proteomes" id="UP000045706">
    <property type="component" value="Unassembled WGS sequence"/>
</dbReference>
<feature type="compositionally biased region" description="Basic and acidic residues" evidence="1">
    <location>
        <begin position="258"/>
        <end position="279"/>
    </location>
</feature>
<feature type="compositionally biased region" description="Basic and acidic residues" evidence="1">
    <location>
        <begin position="495"/>
        <end position="508"/>
    </location>
</feature>
<feature type="region of interest" description="Disordered" evidence="1">
    <location>
        <begin position="495"/>
        <end position="516"/>
    </location>
</feature>
<evidence type="ECO:0000313" key="2">
    <source>
        <dbReference type="EMBL" id="CRK39239.1"/>
    </source>
</evidence>
<feature type="non-terminal residue" evidence="2">
    <location>
        <position position="1"/>
    </location>
</feature>
<feature type="compositionally biased region" description="Basic and acidic residues" evidence="1">
    <location>
        <begin position="312"/>
        <end position="333"/>
    </location>
</feature>
<dbReference type="PANTHER" id="PTHR40132:SF1">
    <property type="entry name" value="PRE-MRNA-SPLICING FACTOR 38B"/>
    <property type="match status" value="1"/>
</dbReference>
<evidence type="ECO:0000313" key="3">
    <source>
        <dbReference type="Proteomes" id="UP000045706"/>
    </source>
</evidence>